<organism evidence="1">
    <name type="scientific">Utricularia reniformis</name>
    <dbReference type="NCBI Taxonomy" id="192314"/>
    <lineage>
        <taxon>Eukaryota</taxon>
        <taxon>Viridiplantae</taxon>
        <taxon>Streptophyta</taxon>
        <taxon>Embryophyta</taxon>
        <taxon>Tracheophyta</taxon>
        <taxon>Spermatophyta</taxon>
        <taxon>Magnoliopsida</taxon>
        <taxon>eudicotyledons</taxon>
        <taxon>Gunneridae</taxon>
        <taxon>Pentapetalae</taxon>
        <taxon>asterids</taxon>
        <taxon>lamiids</taxon>
        <taxon>Lamiales</taxon>
        <taxon>Lentibulariaceae</taxon>
        <taxon>Utricularia</taxon>
    </lineage>
</organism>
<dbReference type="AlphaFoldDB" id="A0A1Y0B301"/>
<evidence type="ECO:0000313" key="1">
    <source>
        <dbReference type="EMBL" id="ART31816.1"/>
    </source>
</evidence>
<name>A0A1Y0B301_9LAMI</name>
<sequence>MTVTTYVGRGHTIHQIQPLQQALKENNKTPLFRPLHKARVHIHIHICRTSKQITTTTTV</sequence>
<protein>
    <submittedName>
        <fullName evidence="1">Uncharacterized protein</fullName>
    </submittedName>
</protein>
<keyword evidence="1" id="KW-0496">Mitochondrion</keyword>
<reference evidence="1" key="1">
    <citation type="submission" date="2017-03" db="EMBL/GenBank/DDBJ databases">
        <title>The mitochondrial genome of the carnivorous plant Utricularia reniformis (Lentibulariaceae): structure, comparative analysis and evolutionary landmarks.</title>
        <authorList>
            <person name="Silva S.R."/>
            <person name="Alvarenga D.O."/>
            <person name="Michael T.P."/>
            <person name="Miranda V.F.O."/>
            <person name="Varani A.M."/>
        </authorList>
    </citation>
    <scope>NUCLEOTIDE SEQUENCE</scope>
</reference>
<gene>
    <name evidence="1" type="ORF">AEK19_MT1632</name>
</gene>
<geneLocation type="mitochondrion" evidence="1"/>
<dbReference type="EMBL" id="KY774314">
    <property type="protein sequence ID" value="ART31816.1"/>
    <property type="molecule type" value="Genomic_DNA"/>
</dbReference>
<accession>A0A1Y0B301</accession>
<proteinExistence type="predicted"/>